<reference evidence="1" key="1">
    <citation type="submission" date="2021-03" db="EMBL/GenBank/DDBJ databases">
        <title>Evolutionary innovations through gain and loss of genes in the ectomycorrhizal Boletales.</title>
        <authorList>
            <person name="Wu G."/>
            <person name="Miyauchi S."/>
            <person name="Morin E."/>
            <person name="Yang Z.-L."/>
            <person name="Xu J."/>
            <person name="Martin F.M."/>
        </authorList>
    </citation>
    <scope>NUCLEOTIDE SEQUENCE</scope>
    <source>
        <strain evidence="1">BR01</strain>
    </source>
</reference>
<dbReference type="AlphaFoldDB" id="A0A8I3A5Q1"/>
<dbReference type="EMBL" id="JAGFBS010000026">
    <property type="protein sequence ID" value="KAG6372683.1"/>
    <property type="molecule type" value="Genomic_DNA"/>
</dbReference>
<protein>
    <submittedName>
        <fullName evidence="1">Uncharacterized protein</fullName>
    </submittedName>
</protein>
<gene>
    <name evidence="1" type="ORF">JVT61DRAFT_7446</name>
</gene>
<name>A0A8I3A5Q1_9AGAM</name>
<evidence type="ECO:0000313" key="2">
    <source>
        <dbReference type="Proteomes" id="UP000683000"/>
    </source>
</evidence>
<proteinExistence type="predicted"/>
<dbReference type="Proteomes" id="UP000683000">
    <property type="component" value="Unassembled WGS sequence"/>
</dbReference>
<accession>A0A8I3A5Q1</accession>
<comment type="caution">
    <text evidence="1">The sequence shown here is derived from an EMBL/GenBank/DDBJ whole genome shotgun (WGS) entry which is preliminary data.</text>
</comment>
<evidence type="ECO:0000313" key="1">
    <source>
        <dbReference type="EMBL" id="KAG6372683.1"/>
    </source>
</evidence>
<sequence>MSNHSKILCNPATNNMIIIWIIGHVVSTWFQNNGWVEKQALITVMPLSDELRTQTACLLAGLSVPHEGTHFRKCMHVN</sequence>
<organism evidence="1 2">
    <name type="scientific">Boletus reticuloceps</name>
    <dbReference type="NCBI Taxonomy" id="495285"/>
    <lineage>
        <taxon>Eukaryota</taxon>
        <taxon>Fungi</taxon>
        <taxon>Dikarya</taxon>
        <taxon>Basidiomycota</taxon>
        <taxon>Agaricomycotina</taxon>
        <taxon>Agaricomycetes</taxon>
        <taxon>Agaricomycetidae</taxon>
        <taxon>Boletales</taxon>
        <taxon>Boletineae</taxon>
        <taxon>Boletaceae</taxon>
        <taxon>Boletoideae</taxon>
        <taxon>Boletus</taxon>
    </lineage>
</organism>
<keyword evidence="2" id="KW-1185">Reference proteome</keyword>
<dbReference type="OrthoDB" id="3066210at2759"/>